<protein>
    <submittedName>
        <fullName evidence="2">HNH endonuclease</fullName>
    </submittedName>
</protein>
<dbReference type="GO" id="GO:0004519">
    <property type="term" value="F:endonuclease activity"/>
    <property type="evidence" value="ECO:0007669"/>
    <property type="project" value="UniProtKB-KW"/>
</dbReference>
<dbReference type="AlphaFoldDB" id="A0A2K1Q1Z3"/>
<dbReference type="Proteomes" id="UP000236220">
    <property type="component" value="Unassembled WGS sequence"/>
</dbReference>
<proteinExistence type="predicted"/>
<gene>
    <name evidence="2" type="ORF">Lysil_0596</name>
</gene>
<dbReference type="RefSeq" id="WP_103074082.1">
    <property type="nucleotide sequence ID" value="NZ_NPZB01000001.1"/>
</dbReference>
<dbReference type="EMBL" id="NPZB01000001">
    <property type="protein sequence ID" value="PNS08967.1"/>
    <property type="molecule type" value="Genomic_DNA"/>
</dbReference>
<keyword evidence="2" id="KW-0255">Endonuclease</keyword>
<keyword evidence="3" id="KW-1185">Reference proteome</keyword>
<reference evidence="2 3" key="1">
    <citation type="submission" date="2017-08" db="EMBL/GenBank/DDBJ databases">
        <title>Lysobacter sylvestris genome.</title>
        <authorList>
            <person name="Zhang D.-C."/>
            <person name="Albuquerque L."/>
            <person name="Franca L."/>
            <person name="Froufe H.J.C."/>
            <person name="Barroso C."/>
            <person name="Egas C."/>
            <person name="Da Costa M."/>
            <person name="Margesin R."/>
        </authorList>
    </citation>
    <scope>NUCLEOTIDE SEQUENCE [LARGE SCALE GENOMIC DNA]</scope>
    <source>
        <strain evidence="2 3">AM20-91</strain>
    </source>
</reference>
<accession>A0A2K1Q1Z3</accession>
<comment type="caution">
    <text evidence="2">The sequence shown here is derived from an EMBL/GenBank/DDBJ whole genome shotgun (WGS) entry which is preliminary data.</text>
</comment>
<evidence type="ECO:0000313" key="2">
    <source>
        <dbReference type="EMBL" id="PNS08967.1"/>
    </source>
</evidence>
<dbReference type="Pfam" id="PF13391">
    <property type="entry name" value="HNH_2"/>
    <property type="match status" value="1"/>
</dbReference>
<name>A0A2K1Q1Z3_9GAMM</name>
<sequence length="204" mass="23241">MDTQTPLVYCYRIMPGSYIVSYPVFVCGDKPDALTFDIQLDDEVGLLHYARSQPSELIAENAIHRRYITTTAKRRLHQVAFRERVLKAYQTRCALCMLKHAALLDAAHIIPDGEPDGEPEVSNGLSLCKIHHAAFDLNYLGITPGYRVEVRRQLLDEIDGPMLQHGIKAMHGQRIALPNSRRERPSVKRLEARFEKFRLADQTS</sequence>
<organism evidence="2 3">
    <name type="scientific">Solilutibacter silvestris</name>
    <dbReference type="NCBI Taxonomy" id="1645665"/>
    <lineage>
        <taxon>Bacteria</taxon>
        <taxon>Pseudomonadati</taxon>
        <taxon>Pseudomonadota</taxon>
        <taxon>Gammaproteobacteria</taxon>
        <taxon>Lysobacterales</taxon>
        <taxon>Lysobacteraceae</taxon>
        <taxon>Solilutibacter</taxon>
    </lineage>
</organism>
<keyword evidence="2" id="KW-0378">Hydrolase</keyword>
<keyword evidence="2" id="KW-0540">Nuclease</keyword>
<evidence type="ECO:0000259" key="1">
    <source>
        <dbReference type="Pfam" id="PF13391"/>
    </source>
</evidence>
<evidence type="ECO:0000313" key="3">
    <source>
        <dbReference type="Proteomes" id="UP000236220"/>
    </source>
</evidence>
<dbReference type="OrthoDB" id="529575at2"/>
<dbReference type="InterPro" id="IPR003615">
    <property type="entry name" value="HNH_nuc"/>
</dbReference>
<feature type="domain" description="HNH nuclease" evidence="1">
    <location>
        <begin position="93"/>
        <end position="142"/>
    </location>
</feature>